<dbReference type="RefSeq" id="WP_055143969.1">
    <property type="nucleotide sequence ID" value="NZ_JXSZ01000005.1"/>
</dbReference>
<dbReference type="STRING" id="1605367.AFM12_03535"/>
<dbReference type="PATRIC" id="fig|1605367.3.peg.2052"/>
<dbReference type="OrthoDB" id="883593at2"/>
<sequence length="176" mass="20476">MTTKSFRFQPFRFSVTFIVLTLIIFPSFGQEKYLRWVGDSEFNAETDDPNFSPCGPEAKVLQYFNTNAGPQYAGEKPALIRHFNSNYKAPENNHQSGMVRIRFVVNCEGKAGRFRLLEADENYAPFSFDSSITDQLLRLTREIKNWHILPYGETTTDYYFYLIFKIKDGQIIEILP</sequence>
<reference evidence="1 2" key="1">
    <citation type="submission" date="2015-07" db="EMBL/GenBank/DDBJ databases">
        <title>The draft genome sequence of Leadbetterella sp. JN14-9.</title>
        <authorList>
            <person name="Liu Y."/>
            <person name="Du J."/>
            <person name="Shao Z."/>
        </authorList>
    </citation>
    <scope>NUCLEOTIDE SEQUENCE [LARGE SCALE GENOMIC DNA]</scope>
    <source>
        <strain evidence="1 2">JN14-9</strain>
    </source>
</reference>
<evidence type="ECO:0000313" key="2">
    <source>
        <dbReference type="Proteomes" id="UP000050454"/>
    </source>
</evidence>
<comment type="caution">
    <text evidence="1">The sequence shown here is derived from an EMBL/GenBank/DDBJ whole genome shotgun (WGS) entry which is preliminary data.</text>
</comment>
<organism evidence="1 2">
    <name type="scientific">Jiulongibacter sediminis</name>
    <dbReference type="NCBI Taxonomy" id="1605367"/>
    <lineage>
        <taxon>Bacteria</taxon>
        <taxon>Pseudomonadati</taxon>
        <taxon>Bacteroidota</taxon>
        <taxon>Cytophagia</taxon>
        <taxon>Cytophagales</taxon>
        <taxon>Leadbetterellaceae</taxon>
        <taxon>Jiulongibacter</taxon>
    </lineage>
</organism>
<name>A0A0N8HAB1_9BACT</name>
<dbReference type="EMBL" id="LGTQ01000005">
    <property type="protein sequence ID" value="KPM49676.1"/>
    <property type="molecule type" value="Genomic_DNA"/>
</dbReference>
<evidence type="ECO:0008006" key="3">
    <source>
        <dbReference type="Google" id="ProtNLM"/>
    </source>
</evidence>
<evidence type="ECO:0000313" key="1">
    <source>
        <dbReference type="EMBL" id="KPM49676.1"/>
    </source>
</evidence>
<accession>A0A0N8HAB1</accession>
<proteinExistence type="predicted"/>
<dbReference type="AlphaFoldDB" id="A0A0N8HAB1"/>
<dbReference type="Proteomes" id="UP000050454">
    <property type="component" value="Unassembled WGS sequence"/>
</dbReference>
<gene>
    <name evidence="1" type="ORF">AFM12_03535</name>
</gene>
<protein>
    <recommendedName>
        <fullName evidence="3">TonB C-terminal domain-containing protein</fullName>
    </recommendedName>
</protein>
<keyword evidence="2" id="KW-1185">Reference proteome</keyword>